<feature type="transmembrane region" description="Helical" evidence="6">
    <location>
        <begin position="403"/>
        <end position="424"/>
    </location>
</feature>
<evidence type="ECO:0000313" key="8">
    <source>
        <dbReference type="Proteomes" id="UP000242474"/>
    </source>
</evidence>
<evidence type="ECO:0000256" key="6">
    <source>
        <dbReference type="SAM" id="Phobius"/>
    </source>
</evidence>
<keyword evidence="4 6" id="KW-0472">Membrane</keyword>
<feature type="transmembrane region" description="Helical" evidence="6">
    <location>
        <begin position="246"/>
        <end position="266"/>
    </location>
</feature>
<feature type="region of interest" description="Disordered" evidence="5">
    <location>
        <begin position="1"/>
        <end position="65"/>
    </location>
</feature>
<proteinExistence type="predicted"/>
<organism evidence="7 8">
    <name type="scientific">Coemansia reversa (strain ATCC 12441 / NRRL 1564)</name>
    <dbReference type="NCBI Taxonomy" id="763665"/>
    <lineage>
        <taxon>Eukaryota</taxon>
        <taxon>Fungi</taxon>
        <taxon>Fungi incertae sedis</taxon>
        <taxon>Zoopagomycota</taxon>
        <taxon>Kickxellomycotina</taxon>
        <taxon>Kickxellomycetes</taxon>
        <taxon>Kickxellales</taxon>
        <taxon>Kickxellaceae</taxon>
        <taxon>Coemansia</taxon>
    </lineage>
</organism>
<dbReference type="EMBL" id="KZ303507">
    <property type="protein sequence ID" value="PIA15465.1"/>
    <property type="molecule type" value="Genomic_DNA"/>
</dbReference>
<keyword evidence="2 6" id="KW-0812">Transmembrane</keyword>
<comment type="subcellular location">
    <subcellularLocation>
        <location evidence="1">Membrane</location>
        <topology evidence="1">Multi-pass membrane protein</topology>
    </subcellularLocation>
</comment>
<sequence>MPKGSGKPKDAVHSSESFKNTTKVKSRRKKKSLKIMERRRTKEDVVSGESSGSDVGITIGSPRERSPTRKYAFQIEDPATYVNAPVTRRIARKWRDIYSNKDSGNIMLLIALYWLQGIPLGLAHGSIPFLLKEKLSFAQVGLFSLAGYPYSLKLFWSPLVDSVYNSKFGRRKSWIAPIQLITALIFWWMGSHIDSLVREPAEHIHEITYLFLAIVFLSATQDIAVDGWALTLLSEENLPLASTCQTVGINCGFFLSFTVFLALNSVEFSNKYIFSEPRDAGFLQLGPYMAFWALAYVVVTLYLIVFKREARPTEDESSFGIAKTYRTIWRICKLPHMQQFIAVLLVAKLGFIPNDSTTQLKLIERGLHREEMALAVLIDFPVQLIFGYYAATWSQGENKMKPWRVAFILRLLCSVLGMATVYYFPQDGLTSGYFYVVLLSKVASSMASTVQFVCISAFVAQIADPVIGGTYMTLLNTLSNFGGTWPVFFVMRAIDYFTSATCILPVGMGGSFPCSTQESRTHCLKEGGVCNLRWDGYYIVSSACVLLSMFLFVTYIHPTVLRLERLPTQVWRVTKESSR</sequence>
<dbReference type="PANTHER" id="PTHR12778:SF9">
    <property type="entry name" value="ACETYL-COENZYME A TRANSPORTER 1"/>
    <property type="match status" value="1"/>
</dbReference>
<feature type="compositionally biased region" description="Basic and acidic residues" evidence="5">
    <location>
        <begin position="34"/>
        <end position="45"/>
    </location>
</feature>
<feature type="transmembrane region" description="Helical" evidence="6">
    <location>
        <begin position="536"/>
        <end position="556"/>
    </location>
</feature>
<feature type="transmembrane region" description="Helical" evidence="6">
    <location>
        <begin position="471"/>
        <end position="491"/>
    </location>
</feature>
<feature type="compositionally biased region" description="Basic residues" evidence="5">
    <location>
        <begin position="22"/>
        <end position="33"/>
    </location>
</feature>
<feature type="transmembrane region" description="Helical" evidence="6">
    <location>
        <begin position="173"/>
        <end position="189"/>
    </location>
</feature>
<feature type="transmembrane region" description="Helical" evidence="6">
    <location>
        <begin position="135"/>
        <end position="152"/>
    </location>
</feature>
<dbReference type="InterPro" id="IPR024371">
    <property type="entry name" value="AcetylCoA_trans_1-like"/>
</dbReference>
<evidence type="ECO:0000256" key="4">
    <source>
        <dbReference type="ARBA" id="ARBA00023136"/>
    </source>
</evidence>
<feature type="transmembrane region" description="Helical" evidence="6">
    <location>
        <begin position="372"/>
        <end position="391"/>
    </location>
</feature>
<reference evidence="7 8" key="1">
    <citation type="journal article" date="2015" name="Genome Biol. Evol.">
        <title>Phylogenomic analyses indicate that early fungi evolved digesting cell walls of algal ancestors of land plants.</title>
        <authorList>
            <person name="Chang Y."/>
            <person name="Wang S."/>
            <person name="Sekimoto S."/>
            <person name="Aerts A.L."/>
            <person name="Choi C."/>
            <person name="Clum A."/>
            <person name="LaButti K.M."/>
            <person name="Lindquist E.A."/>
            <person name="Yee Ngan C."/>
            <person name="Ohm R.A."/>
            <person name="Salamov A.A."/>
            <person name="Grigoriev I.V."/>
            <person name="Spatafora J.W."/>
            <person name="Berbee M.L."/>
        </authorList>
    </citation>
    <scope>NUCLEOTIDE SEQUENCE [LARGE SCALE GENOMIC DNA]</scope>
    <source>
        <strain evidence="7 8">NRRL 1564</strain>
    </source>
</reference>
<dbReference type="InterPro" id="IPR004752">
    <property type="entry name" value="AmpG_permease/AT-1"/>
</dbReference>
<dbReference type="InterPro" id="IPR036259">
    <property type="entry name" value="MFS_trans_sf"/>
</dbReference>
<feature type="transmembrane region" description="Helical" evidence="6">
    <location>
        <begin position="105"/>
        <end position="123"/>
    </location>
</feature>
<dbReference type="FunFam" id="1.20.1250.20:FF:000289">
    <property type="entry name" value="Acetyl-coenzyme A transporter 1"/>
    <property type="match status" value="1"/>
</dbReference>
<dbReference type="Gene3D" id="1.20.1250.20">
    <property type="entry name" value="MFS general substrate transporter like domains"/>
    <property type="match status" value="1"/>
</dbReference>
<evidence type="ECO:0000256" key="3">
    <source>
        <dbReference type="ARBA" id="ARBA00022989"/>
    </source>
</evidence>
<accession>A0A2G5B8X5</accession>
<dbReference type="GO" id="GO:0035348">
    <property type="term" value="P:acetyl-CoA transmembrane transport"/>
    <property type="evidence" value="ECO:0007669"/>
    <property type="project" value="InterPro"/>
</dbReference>
<dbReference type="STRING" id="763665.A0A2G5B8X5"/>
<keyword evidence="8" id="KW-1185">Reference proteome</keyword>
<dbReference type="Pfam" id="PF13000">
    <property type="entry name" value="Acatn"/>
    <property type="match status" value="2"/>
</dbReference>
<feature type="transmembrane region" description="Helical" evidence="6">
    <location>
        <begin position="286"/>
        <end position="306"/>
    </location>
</feature>
<evidence type="ECO:0000256" key="5">
    <source>
        <dbReference type="SAM" id="MobiDB-lite"/>
    </source>
</evidence>
<dbReference type="GO" id="GO:0016020">
    <property type="term" value="C:membrane"/>
    <property type="evidence" value="ECO:0007669"/>
    <property type="project" value="UniProtKB-SubCell"/>
</dbReference>
<gene>
    <name evidence="7" type="ORF">COEREDRAFT_82008</name>
</gene>
<evidence type="ECO:0000256" key="2">
    <source>
        <dbReference type="ARBA" id="ARBA00022692"/>
    </source>
</evidence>
<evidence type="ECO:0000256" key="1">
    <source>
        <dbReference type="ARBA" id="ARBA00004141"/>
    </source>
</evidence>
<evidence type="ECO:0008006" key="9">
    <source>
        <dbReference type="Google" id="ProtNLM"/>
    </source>
</evidence>
<dbReference type="OrthoDB" id="6415790at2759"/>
<protein>
    <recommendedName>
        <fullName evidence="9">MFS general substrate transporter</fullName>
    </recommendedName>
</protein>
<feature type="compositionally biased region" description="Low complexity" evidence="5">
    <location>
        <begin position="47"/>
        <end position="56"/>
    </location>
</feature>
<feature type="transmembrane region" description="Helical" evidence="6">
    <location>
        <begin position="209"/>
        <end position="234"/>
    </location>
</feature>
<dbReference type="AlphaFoldDB" id="A0A2G5B8X5"/>
<evidence type="ECO:0000313" key="7">
    <source>
        <dbReference type="EMBL" id="PIA15465.1"/>
    </source>
</evidence>
<name>A0A2G5B8X5_COERN</name>
<dbReference type="GO" id="GO:0008521">
    <property type="term" value="F:acetyl-CoA transmembrane transporter activity"/>
    <property type="evidence" value="ECO:0007669"/>
    <property type="project" value="InterPro"/>
</dbReference>
<dbReference type="SUPFAM" id="SSF103473">
    <property type="entry name" value="MFS general substrate transporter"/>
    <property type="match status" value="1"/>
</dbReference>
<dbReference type="PANTHER" id="PTHR12778">
    <property type="entry name" value="SOLUTE CARRIER FAMILY 33 ACETYL-COA TRANSPORTER -RELATED"/>
    <property type="match status" value="1"/>
</dbReference>
<feature type="transmembrane region" description="Helical" evidence="6">
    <location>
        <begin position="436"/>
        <end position="459"/>
    </location>
</feature>
<dbReference type="Proteomes" id="UP000242474">
    <property type="component" value="Unassembled WGS sequence"/>
</dbReference>
<keyword evidence="3 6" id="KW-1133">Transmembrane helix</keyword>